<dbReference type="AlphaFoldDB" id="A0A3A8KGB2"/>
<comment type="caution">
    <text evidence="3">The sequence shown here is derived from an EMBL/GenBank/DDBJ whole genome shotgun (WGS) entry which is preliminary data.</text>
</comment>
<dbReference type="InterPro" id="IPR033130">
    <property type="entry name" value="RNase_T2_His_AS_2"/>
</dbReference>
<name>A0A3A8KGB2_9BACT</name>
<evidence type="ECO:0000313" key="3">
    <source>
        <dbReference type="EMBL" id="RKH07238.1"/>
    </source>
</evidence>
<dbReference type="InterPro" id="IPR036430">
    <property type="entry name" value="RNase_T2-like_sf"/>
</dbReference>
<evidence type="ECO:0000313" key="4">
    <source>
        <dbReference type="Proteomes" id="UP000268313"/>
    </source>
</evidence>
<keyword evidence="4" id="KW-1185">Reference proteome</keyword>
<organism evidence="3 4">
    <name type="scientific">Corallococcus carmarthensis</name>
    <dbReference type="NCBI Taxonomy" id="2316728"/>
    <lineage>
        <taxon>Bacteria</taxon>
        <taxon>Pseudomonadati</taxon>
        <taxon>Myxococcota</taxon>
        <taxon>Myxococcia</taxon>
        <taxon>Myxococcales</taxon>
        <taxon>Cystobacterineae</taxon>
        <taxon>Myxococcaceae</taxon>
        <taxon>Corallococcus</taxon>
    </lineage>
</organism>
<dbReference type="Pfam" id="PF00445">
    <property type="entry name" value="Ribonuclease_T2"/>
    <property type="match status" value="1"/>
</dbReference>
<sequence>MRLPSRLALWACLVIAQGCRTHHEPPPAPPPTPPIATARPLHLASPEAIEFEFGRAQATACNCFKSDATAKEGGACDTPRFGSYLLALTWAPTFCRTHPDKEECEHLEDTFGATHLTLHGLWPQFNDEEARELNCTYPAFCGGLCECKNSDAPSRCFPDPATIPPAMGTYGPGFVTDNFFLANHEWPKHGSCTGMDARTYFQSNIDALLSLPGDQGTPAALRDNVGGSVKLEDLRASFGQGDSVAFACDPGCNLMEVGICFAVDDQRRPSARMTCPKSVTSGATNNCVGNGSQPRCPTVKIQAAKPFDPGGGPSSTCGQPGQGPACTNDQLCQNQGWVRCARSGCCTTVPKR</sequence>
<dbReference type="GO" id="GO:0006401">
    <property type="term" value="P:RNA catabolic process"/>
    <property type="evidence" value="ECO:0007669"/>
    <property type="project" value="UniProtKB-ARBA"/>
</dbReference>
<dbReference type="RefSeq" id="WP_120600879.1">
    <property type="nucleotide sequence ID" value="NZ_RAWE01000005.1"/>
</dbReference>
<dbReference type="PROSITE" id="PS51257">
    <property type="entry name" value="PROKAR_LIPOPROTEIN"/>
    <property type="match status" value="1"/>
</dbReference>
<dbReference type="SUPFAM" id="SSF55895">
    <property type="entry name" value="Ribonuclease Rh-like"/>
    <property type="match status" value="1"/>
</dbReference>
<dbReference type="OrthoDB" id="4720638at2"/>
<dbReference type="PANTHER" id="PTHR11240">
    <property type="entry name" value="RIBONUCLEASE T2"/>
    <property type="match status" value="1"/>
</dbReference>
<dbReference type="PROSITE" id="PS00530">
    <property type="entry name" value="RNASE_T2_1"/>
    <property type="match status" value="1"/>
</dbReference>
<proteinExistence type="inferred from homology"/>
<dbReference type="GO" id="GO:0003723">
    <property type="term" value="F:RNA binding"/>
    <property type="evidence" value="ECO:0007669"/>
    <property type="project" value="InterPro"/>
</dbReference>
<dbReference type="PANTHER" id="PTHR11240:SF22">
    <property type="entry name" value="RIBONUCLEASE T2"/>
    <property type="match status" value="1"/>
</dbReference>
<dbReference type="Proteomes" id="UP000268313">
    <property type="component" value="Unassembled WGS sequence"/>
</dbReference>
<dbReference type="InterPro" id="IPR018188">
    <property type="entry name" value="RNase_T2_His_AS_1"/>
</dbReference>
<dbReference type="PROSITE" id="PS00531">
    <property type="entry name" value="RNASE_T2_2"/>
    <property type="match status" value="1"/>
</dbReference>
<comment type="similarity">
    <text evidence="1 2">Belongs to the RNase T2 family.</text>
</comment>
<gene>
    <name evidence="3" type="ORF">D7X32_02500</name>
</gene>
<dbReference type="InterPro" id="IPR001568">
    <property type="entry name" value="RNase_T2-like"/>
</dbReference>
<protein>
    <submittedName>
        <fullName evidence="3">Uncharacterized protein</fullName>
    </submittedName>
</protein>
<dbReference type="EMBL" id="RAWE01000005">
    <property type="protein sequence ID" value="RKH07238.1"/>
    <property type="molecule type" value="Genomic_DNA"/>
</dbReference>
<accession>A0A3A8KGB2</accession>
<dbReference type="GO" id="GO:0033897">
    <property type="term" value="F:ribonuclease T2 activity"/>
    <property type="evidence" value="ECO:0007669"/>
    <property type="project" value="InterPro"/>
</dbReference>
<evidence type="ECO:0000256" key="1">
    <source>
        <dbReference type="ARBA" id="ARBA00007469"/>
    </source>
</evidence>
<dbReference type="Gene3D" id="3.90.730.10">
    <property type="entry name" value="Ribonuclease T2-like"/>
    <property type="match status" value="1"/>
</dbReference>
<evidence type="ECO:0000256" key="2">
    <source>
        <dbReference type="RuleBase" id="RU004328"/>
    </source>
</evidence>
<reference evidence="4" key="1">
    <citation type="submission" date="2018-09" db="EMBL/GenBank/DDBJ databases">
        <authorList>
            <person name="Livingstone P.G."/>
            <person name="Whitworth D.E."/>
        </authorList>
    </citation>
    <scope>NUCLEOTIDE SEQUENCE [LARGE SCALE GENOMIC DNA]</scope>
    <source>
        <strain evidence="4">CA043D</strain>
    </source>
</reference>